<name>A0A0B2UR60_TOXCA</name>
<gene>
    <name evidence="1" type="ORF">Tcan_02090</name>
</gene>
<dbReference type="AlphaFoldDB" id="A0A0B2UR60"/>
<dbReference type="InterPro" id="IPR011009">
    <property type="entry name" value="Kinase-like_dom_sf"/>
</dbReference>
<dbReference type="SUPFAM" id="SSF56112">
    <property type="entry name" value="Protein kinase-like (PK-like)"/>
    <property type="match status" value="1"/>
</dbReference>
<dbReference type="Gene3D" id="1.10.510.10">
    <property type="entry name" value="Transferase(Phosphotransferase) domain 1"/>
    <property type="match status" value="1"/>
</dbReference>
<evidence type="ECO:0000313" key="1">
    <source>
        <dbReference type="EMBL" id="KHN71714.1"/>
    </source>
</evidence>
<protein>
    <recommendedName>
        <fullName evidence="3">Protein kinase domain-containing protein</fullName>
    </recommendedName>
</protein>
<dbReference type="STRING" id="6265.A0A0B2UR60"/>
<dbReference type="Proteomes" id="UP000031036">
    <property type="component" value="Unassembled WGS sequence"/>
</dbReference>
<evidence type="ECO:0008006" key="3">
    <source>
        <dbReference type="Google" id="ProtNLM"/>
    </source>
</evidence>
<dbReference type="EMBL" id="JPKZ01020861">
    <property type="protein sequence ID" value="KHN71714.1"/>
    <property type="molecule type" value="Genomic_DNA"/>
</dbReference>
<organism evidence="1 2">
    <name type="scientific">Toxocara canis</name>
    <name type="common">Canine roundworm</name>
    <dbReference type="NCBI Taxonomy" id="6265"/>
    <lineage>
        <taxon>Eukaryota</taxon>
        <taxon>Metazoa</taxon>
        <taxon>Ecdysozoa</taxon>
        <taxon>Nematoda</taxon>
        <taxon>Chromadorea</taxon>
        <taxon>Rhabditida</taxon>
        <taxon>Spirurina</taxon>
        <taxon>Ascaridomorpha</taxon>
        <taxon>Ascaridoidea</taxon>
        <taxon>Toxocaridae</taxon>
        <taxon>Toxocara</taxon>
    </lineage>
</organism>
<accession>A0A0B2UR60</accession>
<keyword evidence="2" id="KW-1185">Reference proteome</keyword>
<sequence>MHPSMFYLDVNNRHLFLFDRTTIQIDADNLQSPTANRWVGGPQYAPLAYHRGESIRRRDELESLFYLLVEMVTGSLPWDSERAEHIEHLKRKSLEDGVLLVGLPYE</sequence>
<evidence type="ECO:0000313" key="2">
    <source>
        <dbReference type="Proteomes" id="UP000031036"/>
    </source>
</evidence>
<reference evidence="1 2" key="1">
    <citation type="submission" date="2014-11" db="EMBL/GenBank/DDBJ databases">
        <title>Genetic blueprint of the zoonotic pathogen Toxocara canis.</title>
        <authorList>
            <person name="Zhu X.-Q."/>
            <person name="Korhonen P.K."/>
            <person name="Cai H."/>
            <person name="Young N.D."/>
            <person name="Nejsum P."/>
            <person name="von Samson-Himmelstjerna G."/>
            <person name="Boag P.R."/>
            <person name="Tan P."/>
            <person name="Li Q."/>
            <person name="Min J."/>
            <person name="Yang Y."/>
            <person name="Wang X."/>
            <person name="Fang X."/>
            <person name="Hall R.S."/>
            <person name="Hofmann A."/>
            <person name="Sternberg P.W."/>
            <person name="Jex A.R."/>
            <person name="Gasser R.B."/>
        </authorList>
    </citation>
    <scope>NUCLEOTIDE SEQUENCE [LARGE SCALE GENOMIC DNA]</scope>
    <source>
        <strain evidence="1">PN_DK_2014</strain>
    </source>
</reference>
<comment type="caution">
    <text evidence="1">The sequence shown here is derived from an EMBL/GenBank/DDBJ whole genome shotgun (WGS) entry which is preliminary data.</text>
</comment>
<dbReference type="OrthoDB" id="5849826at2759"/>
<proteinExistence type="predicted"/>